<dbReference type="Proteomes" id="UP000276542">
    <property type="component" value="Unassembled WGS sequence"/>
</dbReference>
<name>A0A3A5H3W1_9ACTN</name>
<evidence type="ECO:0000313" key="2">
    <source>
        <dbReference type="EMBL" id="RJS45429.1"/>
    </source>
</evidence>
<feature type="region of interest" description="Disordered" evidence="1">
    <location>
        <begin position="318"/>
        <end position="357"/>
    </location>
</feature>
<keyword evidence="2" id="KW-0808">Transferase</keyword>
<sequence length="357" mass="39496">MKTPARKVPIALIAFNRPQHTARTLEAIRAAAPDQLFVVLDGARPDRPDDAPKCAEVRALVDAIDWTTVSVRASDENRGCEGNVETGLDWVFTQVAEAIVLEDDCVPDPTFFGYAEELLDRYRTDTRVWQIAGNSHGVPSTLFGEDSYRFSSWASVWGWATWADRWQRHREVFPRTHIGKSGIVPIRTTSYAARPGALVTRSARKHFEEASTSGDVITHGWDKQWWITMISEGGLAVSPAVNLVENVGFGADATHGVVEREMDPAHAMTFPLQHPTTVAVDTEVERELELLLNRVGGRAARVARRLVRSPRARRVLRRMADSKTAVRAARAASRLRDRGTSPQSGNQSGDQPGNENG</sequence>
<dbReference type="SUPFAM" id="SSF53448">
    <property type="entry name" value="Nucleotide-diphospho-sugar transferases"/>
    <property type="match status" value="1"/>
</dbReference>
<dbReference type="RefSeq" id="WP_120059329.1">
    <property type="nucleotide sequence ID" value="NZ_QYRP01000002.1"/>
</dbReference>
<proteinExistence type="predicted"/>
<dbReference type="OrthoDB" id="5180856at2"/>
<keyword evidence="3" id="KW-1185">Reference proteome</keyword>
<gene>
    <name evidence="2" type="ORF">D4739_03795</name>
</gene>
<evidence type="ECO:0000256" key="1">
    <source>
        <dbReference type="SAM" id="MobiDB-lite"/>
    </source>
</evidence>
<accession>A0A3A5H3W1</accession>
<dbReference type="Gene3D" id="3.90.550.10">
    <property type="entry name" value="Spore Coat Polysaccharide Biosynthesis Protein SpsA, Chain A"/>
    <property type="match status" value="1"/>
</dbReference>
<dbReference type="InterPro" id="IPR029044">
    <property type="entry name" value="Nucleotide-diphossugar_trans"/>
</dbReference>
<protein>
    <submittedName>
        <fullName evidence="2">Glycosyltransferase</fullName>
    </submittedName>
</protein>
<feature type="compositionally biased region" description="Polar residues" evidence="1">
    <location>
        <begin position="340"/>
        <end position="357"/>
    </location>
</feature>
<organism evidence="2 3">
    <name type="scientific">Nocardioides cavernaquae</name>
    <dbReference type="NCBI Taxonomy" id="2321396"/>
    <lineage>
        <taxon>Bacteria</taxon>
        <taxon>Bacillati</taxon>
        <taxon>Actinomycetota</taxon>
        <taxon>Actinomycetes</taxon>
        <taxon>Propionibacteriales</taxon>
        <taxon>Nocardioidaceae</taxon>
        <taxon>Nocardioides</taxon>
    </lineage>
</organism>
<dbReference type="EMBL" id="QYRP01000002">
    <property type="protein sequence ID" value="RJS45429.1"/>
    <property type="molecule type" value="Genomic_DNA"/>
</dbReference>
<comment type="caution">
    <text evidence="2">The sequence shown here is derived from an EMBL/GenBank/DDBJ whole genome shotgun (WGS) entry which is preliminary data.</text>
</comment>
<dbReference type="GO" id="GO:0016740">
    <property type="term" value="F:transferase activity"/>
    <property type="evidence" value="ECO:0007669"/>
    <property type="project" value="UniProtKB-KW"/>
</dbReference>
<dbReference type="AlphaFoldDB" id="A0A3A5H3W1"/>
<evidence type="ECO:0000313" key="3">
    <source>
        <dbReference type="Proteomes" id="UP000276542"/>
    </source>
</evidence>
<reference evidence="3" key="1">
    <citation type="submission" date="2018-09" db="EMBL/GenBank/DDBJ databases">
        <authorList>
            <person name="Zhu H."/>
        </authorList>
    </citation>
    <scope>NUCLEOTIDE SEQUENCE [LARGE SCALE GENOMIC DNA]</scope>
    <source>
        <strain evidence="3">K1W22B-1</strain>
    </source>
</reference>